<organism evidence="1">
    <name type="scientific">mine drainage metagenome</name>
    <dbReference type="NCBI Taxonomy" id="410659"/>
    <lineage>
        <taxon>unclassified sequences</taxon>
        <taxon>metagenomes</taxon>
        <taxon>ecological metagenomes</taxon>
    </lineage>
</organism>
<reference evidence="1" key="1">
    <citation type="submission" date="2016-10" db="EMBL/GenBank/DDBJ databases">
        <title>Sequence of Gallionella enrichment culture.</title>
        <authorList>
            <person name="Poehlein A."/>
            <person name="Muehling M."/>
            <person name="Daniel R."/>
        </authorList>
    </citation>
    <scope>NUCLEOTIDE SEQUENCE</scope>
</reference>
<sequence length="325" mass="34152">MSYQRFASVLAALSVLLCASLPAAAAGWPDRPLHLIVPFGAGSTPDIVARLVSDKLQQRIGEPVVVINKPGAGGNLGTQLVAEAAPDGYTLGLTISGPLAANTLLFKNLPYDPQRDLDYLTIAATQPSILVVSAKSGITDMPSLLAKLRSNPGKYNFSSMGVGSISHLAMEALAASSGTEIVHVPYASSAQAVTALLSGQTQMAILPAAMVMAQIHAGTLKALAVATAKRFAVMPEVPTLSEAGLKNVQGDAWMGFVMPAKTPAAITQRLTKEIVAIVNSPDIKKKLQAQYMEPVGDTPAEFRAIVRGDLERWAPIIKKNHITLD</sequence>
<dbReference type="CDD" id="cd07012">
    <property type="entry name" value="PBP2_Bug_TTT"/>
    <property type="match status" value="1"/>
</dbReference>
<proteinExistence type="predicted"/>
<gene>
    <name evidence="1" type="ORF">GALL_240690</name>
</gene>
<dbReference type="PIRSF" id="PIRSF017082">
    <property type="entry name" value="YflP"/>
    <property type="match status" value="1"/>
</dbReference>
<accession>A0A1J5RD03</accession>
<dbReference type="Gene3D" id="3.40.190.150">
    <property type="entry name" value="Bordetella uptake gene, domain 1"/>
    <property type="match status" value="1"/>
</dbReference>
<dbReference type="InterPro" id="IPR042100">
    <property type="entry name" value="Bug_dom1"/>
</dbReference>
<dbReference type="SUPFAM" id="SSF53850">
    <property type="entry name" value="Periplasmic binding protein-like II"/>
    <property type="match status" value="1"/>
</dbReference>
<dbReference type="Pfam" id="PF03401">
    <property type="entry name" value="TctC"/>
    <property type="match status" value="1"/>
</dbReference>
<keyword evidence="1" id="KW-0675">Receptor</keyword>
<comment type="caution">
    <text evidence="1">The sequence shown here is derived from an EMBL/GenBank/DDBJ whole genome shotgun (WGS) entry which is preliminary data.</text>
</comment>
<dbReference type="InterPro" id="IPR005064">
    <property type="entry name" value="BUG"/>
</dbReference>
<dbReference type="AlphaFoldDB" id="A0A1J5RD03"/>
<name>A0A1J5RD03_9ZZZZ</name>
<protein>
    <submittedName>
        <fullName evidence="1">Tripartite tricarboxylate transporter family receptor</fullName>
    </submittedName>
</protein>
<dbReference type="PANTHER" id="PTHR42928:SF5">
    <property type="entry name" value="BLR1237 PROTEIN"/>
    <property type="match status" value="1"/>
</dbReference>
<dbReference type="EMBL" id="MLJW01000196">
    <property type="protein sequence ID" value="OIQ93974.1"/>
    <property type="molecule type" value="Genomic_DNA"/>
</dbReference>
<evidence type="ECO:0000313" key="1">
    <source>
        <dbReference type="EMBL" id="OIQ93974.1"/>
    </source>
</evidence>
<dbReference type="Gene3D" id="3.40.190.10">
    <property type="entry name" value="Periplasmic binding protein-like II"/>
    <property type="match status" value="1"/>
</dbReference>
<dbReference type="PANTHER" id="PTHR42928">
    <property type="entry name" value="TRICARBOXYLATE-BINDING PROTEIN"/>
    <property type="match status" value="1"/>
</dbReference>